<evidence type="ECO:0000313" key="2">
    <source>
        <dbReference type="Proteomes" id="UP000322080"/>
    </source>
</evidence>
<comment type="caution">
    <text evidence="1">The sequence shown here is derived from an EMBL/GenBank/DDBJ whole genome shotgun (WGS) entry which is preliminary data.</text>
</comment>
<protein>
    <submittedName>
        <fullName evidence="1">Uncharacterized protein</fullName>
    </submittedName>
</protein>
<dbReference type="Proteomes" id="UP000322080">
    <property type="component" value="Unassembled WGS sequence"/>
</dbReference>
<dbReference type="RefSeq" id="WP_148379411.1">
    <property type="nucleotide sequence ID" value="NZ_VSIY01000015.1"/>
</dbReference>
<sequence length="268" mass="30886">MTRNFDDCVSFDTERQIMEVDLSGVRFETSADVNAFYDMVEARIEATGEELWFFLVNYSGFRIDTPAWVAHSLRGKAVNLAHSQGSVRYDVSEETRRQIEHDAETEAFNPNLFADRAGALARIAELPSQRREKRAPLPVDIDFSGRLAFDADREIMDVNFANLTFRNSAEVNHVYDLIEAEIRKTGRKWFFLVNYENSRIHEEAWVAWARRGKAVNIAWSLGSVRYAPGSVTEKTIRMRAESQAFRPNIRNTRDEALARIDELRREIA</sequence>
<dbReference type="EMBL" id="VSIY01000015">
    <property type="protein sequence ID" value="TYB77545.1"/>
    <property type="molecule type" value="Genomic_DNA"/>
</dbReference>
<organism evidence="1 2">
    <name type="scientific">Maritimibacter fusiformis</name>
    <dbReference type="NCBI Taxonomy" id="2603819"/>
    <lineage>
        <taxon>Bacteria</taxon>
        <taxon>Pseudomonadati</taxon>
        <taxon>Pseudomonadota</taxon>
        <taxon>Alphaproteobacteria</taxon>
        <taxon>Rhodobacterales</taxon>
        <taxon>Roseobacteraceae</taxon>
        <taxon>Maritimibacter</taxon>
    </lineage>
</organism>
<accession>A0A5D0R9I9</accession>
<dbReference type="AlphaFoldDB" id="A0A5D0R9I9"/>
<keyword evidence="2" id="KW-1185">Reference proteome</keyword>
<evidence type="ECO:0000313" key="1">
    <source>
        <dbReference type="EMBL" id="TYB77545.1"/>
    </source>
</evidence>
<name>A0A5D0R9I9_9RHOB</name>
<gene>
    <name evidence="1" type="ORF">FVF75_14855</name>
</gene>
<proteinExistence type="predicted"/>
<reference evidence="1 2" key="1">
    <citation type="submission" date="2019-08" db="EMBL/GenBank/DDBJ databases">
        <title>Identification of a novel species of the genus Boseongicola.</title>
        <authorList>
            <person name="Zhang X.-Q."/>
        </authorList>
    </citation>
    <scope>NUCLEOTIDE SEQUENCE [LARGE SCALE GENOMIC DNA]</scope>
    <source>
        <strain evidence="1 2">HY14</strain>
    </source>
</reference>